<reference evidence="2 3" key="1">
    <citation type="submission" date="2019-02" db="EMBL/GenBank/DDBJ databases">
        <title>Genome sequencing of the rare red list fungi Phellinidium pouzarii.</title>
        <authorList>
            <person name="Buettner E."/>
            <person name="Kellner H."/>
        </authorList>
    </citation>
    <scope>NUCLEOTIDE SEQUENCE [LARGE SCALE GENOMIC DNA]</scope>
    <source>
        <strain evidence="2 3">DSM 108285</strain>
    </source>
</reference>
<dbReference type="InterPro" id="IPR011333">
    <property type="entry name" value="SKP1/BTB/POZ_sf"/>
</dbReference>
<dbReference type="Gene3D" id="3.30.710.10">
    <property type="entry name" value="Potassium Channel Kv1.1, Chain A"/>
    <property type="match status" value="1"/>
</dbReference>
<dbReference type="EMBL" id="SGPK01000449">
    <property type="protein sequence ID" value="THH03472.1"/>
    <property type="molecule type" value="Genomic_DNA"/>
</dbReference>
<sequence>MSSTFFLLTLSTENTPKDNDMVQESFIQPNTSNDLSAATSSKPIQHPEVWFCDGSIVLVVRDTMFLVHKTILARHSIIFRDMFSLPQPLSGEDCLPPSPSKPEGCDEDETIFDGYPVVHLYDSPEDMASLLYALYDGPCVSCSMLSFHRVCFVMHARETYDRKFGDNDRDDFRVVSGISHLVSKYMIDSLRCALRRVTAPHFSVLSQPRRARILRTCTRNAPSALHRRQALHLSYPSLS</sequence>
<keyword evidence="3" id="KW-1185">Reference proteome</keyword>
<dbReference type="Proteomes" id="UP000308199">
    <property type="component" value="Unassembled WGS sequence"/>
</dbReference>
<name>A0A4S4KX81_9AGAM</name>
<dbReference type="PROSITE" id="PS50097">
    <property type="entry name" value="BTB"/>
    <property type="match status" value="1"/>
</dbReference>
<organism evidence="2 3">
    <name type="scientific">Phellinidium pouzarii</name>
    <dbReference type="NCBI Taxonomy" id="167371"/>
    <lineage>
        <taxon>Eukaryota</taxon>
        <taxon>Fungi</taxon>
        <taxon>Dikarya</taxon>
        <taxon>Basidiomycota</taxon>
        <taxon>Agaricomycotina</taxon>
        <taxon>Agaricomycetes</taxon>
        <taxon>Hymenochaetales</taxon>
        <taxon>Hymenochaetaceae</taxon>
        <taxon>Phellinidium</taxon>
    </lineage>
</organism>
<dbReference type="SUPFAM" id="SSF54695">
    <property type="entry name" value="POZ domain"/>
    <property type="match status" value="1"/>
</dbReference>
<comment type="caution">
    <text evidence="2">The sequence shown here is derived from an EMBL/GenBank/DDBJ whole genome shotgun (WGS) entry which is preliminary data.</text>
</comment>
<dbReference type="Pfam" id="PF00651">
    <property type="entry name" value="BTB"/>
    <property type="match status" value="1"/>
</dbReference>
<proteinExistence type="predicted"/>
<evidence type="ECO:0000313" key="2">
    <source>
        <dbReference type="EMBL" id="THH03472.1"/>
    </source>
</evidence>
<dbReference type="CDD" id="cd18186">
    <property type="entry name" value="BTB_POZ_ZBTB_KLHL-like"/>
    <property type="match status" value="1"/>
</dbReference>
<dbReference type="OrthoDB" id="3227959at2759"/>
<feature type="domain" description="BTB" evidence="1">
    <location>
        <begin position="54"/>
        <end position="137"/>
    </location>
</feature>
<evidence type="ECO:0000259" key="1">
    <source>
        <dbReference type="PROSITE" id="PS50097"/>
    </source>
</evidence>
<gene>
    <name evidence="2" type="ORF">EW145_g6228</name>
</gene>
<protein>
    <recommendedName>
        <fullName evidence="1">BTB domain-containing protein</fullName>
    </recommendedName>
</protein>
<dbReference type="AlphaFoldDB" id="A0A4S4KX81"/>
<evidence type="ECO:0000313" key="3">
    <source>
        <dbReference type="Proteomes" id="UP000308199"/>
    </source>
</evidence>
<dbReference type="InterPro" id="IPR000210">
    <property type="entry name" value="BTB/POZ_dom"/>
</dbReference>
<accession>A0A4S4KX81</accession>